<dbReference type="EMBL" id="KV440996">
    <property type="protein sequence ID" value="OAD68036.1"/>
    <property type="molecule type" value="Genomic_DNA"/>
</dbReference>
<organism evidence="1 2">
    <name type="scientific">Phycomyces blakesleeanus (strain ATCC 8743b / DSM 1359 / FGSC 10004 / NBRC 33097 / NRRL 1555)</name>
    <dbReference type="NCBI Taxonomy" id="763407"/>
    <lineage>
        <taxon>Eukaryota</taxon>
        <taxon>Fungi</taxon>
        <taxon>Fungi incertae sedis</taxon>
        <taxon>Mucoromycota</taxon>
        <taxon>Mucoromycotina</taxon>
        <taxon>Mucoromycetes</taxon>
        <taxon>Mucorales</taxon>
        <taxon>Phycomycetaceae</taxon>
        <taxon>Phycomyces</taxon>
    </lineage>
</organism>
<evidence type="ECO:0000313" key="2">
    <source>
        <dbReference type="Proteomes" id="UP000077315"/>
    </source>
</evidence>
<accession>A0A167KGE2</accession>
<gene>
    <name evidence="1" type="ORF">PHYBLDRAFT_173530</name>
</gene>
<sequence>MTATIRNHPYHFELTLQKSGDRTTPTTTSNSYHSSNNYFTWLVFMKAKWVPFDPSNQHKLEQTLSVGGTFIDINDSNFPSVRRVRVFPKSNYLSYLGVKYRLSRVMQPDVWGDRSDHTAFTSSTLQHTPHTISSPLASLSPLTPLLSSTISTDTWSDGFSEQQNQWHTPVPCTPY</sequence>
<dbReference type="Proteomes" id="UP000077315">
    <property type="component" value="Unassembled WGS sequence"/>
</dbReference>
<dbReference type="GeneID" id="28997958"/>
<proteinExistence type="predicted"/>
<reference evidence="2" key="1">
    <citation type="submission" date="2015-06" db="EMBL/GenBank/DDBJ databases">
        <title>Expansion of signal transduction pathways in fungi by whole-genome duplication.</title>
        <authorList>
            <consortium name="DOE Joint Genome Institute"/>
            <person name="Corrochano L.M."/>
            <person name="Kuo A."/>
            <person name="Marcet-Houben M."/>
            <person name="Polaino S."/>
            <person name="Salamov A."/>
            <person name="Villalobos J.M."/>
            <person name="Alvarez M.I."/>
            <person name="Avalos J."/>
            <person name="Benito E.P."/>
            <person name="Benoit I."/>
            <person name="Burger G."/>
            <person name="Camino L.P."/>
            <person name="Canovas D."/>
            <person name="Cerda-Olmedo E."/>
            <person name="Cheng J.-F."/>
            <person name="Dominguez A."/>
            <person name="Elias M."/>
            <person name="Eslava A.P."/>
            <person name="Glaser F."/>
            <person name="Grimwood J."/>
            <person name="Gutierrez G."/>
            <person name="Heitman J."/>
            <person name="Henrissat B."/>
            <person name="Iturriaga E.A."/>
            <person name="Lang B.F."/>
            <person name="Lavin J.L."/>
            <person name="Lee S."/>
            <person name="Li W."/>
            <person name="Lindquist E."/>
            <person name="Lopez-Garcia S."/>
            <person name="Luque E.M."/>
            <person name="Marcos A.T."/>
            <person name="Martin J."/>
            <person name="McCluskey K."/>
            <person name="Medina H.R."/>
            <person name="Miralles-Duran A."/>
            <person name="Miyazaki A."/>
            <person name="Munoz-Torres E."/>
            <person name="Oguiza J.A."/>
            <person name="Ohm R."/>
            <person name="Olmedo M."/>
            <person name="Orejas M."/>
            <person name="Ortiz-Castellanos L."/>
            <person name="Pisabarro A.G."/>
            <person name="Rodriguez-Romero J."/>
            <person name="Ruiz-Herrera J."/>
            <person name="Ruiz-Vazquez R."/>
            <person name="Sanz C."/>
            <person name="Schackwitz W."/>
            <person name="Schmutz J."/>
            <person name="Shahriari M."/>
            <person name="Shelest E."/>
            <person name="Silva-Franco F."/>
            <person name="Soanes D."/>
            <person name="Syed K."/>
            <person name="Tagua V.G."/>
            <person name="Talbot N.J."/>
            <person name="Thon M."/>
            <person name="De vries R.P."/>
            <person name="Wiebenga A."/>
            <person name="Yadav J.S."/>
            <person name="Braun E.L."/>
            <person name="Baker S."/>
            <person name="Garre V."/>
            <person name="Horwitz B."/>
            <person name="Torres-Martinez S."/>
            <person name="Idnurm A."/>
            <person name="Herrera-Estrella A."/>
            <person name="Gabaldon T."/>
            <person name="Grigoriev I.V."/>
        </authorList>
    </citation>
    <scope>NUCLEOTIDE SEQUENCE [LARGE SCALE GENOMIC DNA]</scope>
    <source>
        <strain evidence="2">NRRL 1555(-)</strain>
    </source>
</reference>
<evidence type="ECO:0000313" key="1">
    <source>
        <dbReference type="EMBL" id="OAD68036.1"/>
    </source>
</evidence>
<name>A0A167KGE2_PHYB8</name>
<dbReference type="AlphaFoldDB" id="A0A167KGE2"/>
<dbReference type="OrthoDB" id="2282145at2759"/>
<dbReference type="RefSeq" id="XP_018286076.1">
    <property type="nucleotide sequence ID" value="XM_018437052.1"/>
</dbReference>
<dbReference type="InParanoid" id="A0A167KGE2"/>
<dbReference type="VEuPathDB" id="FungiDB:PHYBLDRAFT_173530"/>
<keyword evidence="2" id="KW-1185">Reference proteome</keyword>
<protein>
    <recommendedName>
        <fullName evidence="3">WWE domain-containing protein</fullName>
    </recommendedName>
</protein>
<evidence type="ECO:0008006" key="3">
    <source>
        <dbReference type="Google" id="ProtNLM"/>
    </source>
</evidence>